<feature type="domain" description="Vibrio cholerae neuraminidase lectin-like" evidence="5">
    <location>
        <begin position="345"/>
        <end position="542"/>
    </location>
</feature>
<keyword evidence="7" id="KW-0326">Glycosidase</keyword>
<dbReference type="AlphaFoldDB" id="A0A1T5I542"/>
<name>A0A1T5I542_9GAMM</name>
<dbReference type="InterPro" id="IPR036278">
    <property type="entry name" value="Sialidase_sf"/>
</dbReference>
<reference evidence="7 8" key="1">
    <citation type="submission" date="2017-02" db="EMBL/GenBank/DDBJ databases">
        <authorList>
            <person name="Peterson S.W."/>
        </authorList>
    </citation>
    <scope>NUCLEOTIDE SEQUENCE [LARGE SCALE GENOMIC DNA]</scope>
    <source>
        <strain evidence="8">type strain: NCCB 100098</strain>
    </source>
</reference>
<dbReference type="RefSeq" id="WP_080159127.1">
    <property type="nucleotide sequence ID" value="NZ_FUZI01000014.1"/>
</dbReference>
<dbReference type="PROSITE" id="PS51257">
    <property type="entry name" value="PROKAR_LIPOPROTEIN"/>
    <property type="match status" value="1"/>
</dbReference>
<dbReference type="InterPro" id="IPR015344">
    <property type="entry name" value="VCNA_lectin-like_dom"/>
</dbReference>
<dbReference type="GO" id="GO:0009313">
    <property type="term" value="P:oligosaccharide catabolic process"/>
    <property type="evidence" value="ECO:0007669"/>
    <property type="project" value="TreeGrafter"/>
</dbReference>
<evidence type="ECO:0000259" key="5">
    <source>
        <dbReference type="Pfam" id="PF09264"/>
    </source>
</evidence>
<sequence length="773" mass="85637">MTFKKTYLLTLITSLLSCSVSAQVMEFIPSTNPIHDEPIEQGWVNYLSGHGYGQSIVNEDLIEWYVNGNNGRANWKITPDTIINSQAQNYGWQLTTQMRVASGGYITNYYSNGSKRFLPIISINQNNELTVTFDGETTETILTTNSTVYDYHRYDIVFHPGDTQTASFYFDGRLIRDQWVGTASNQNIIAWGNGSSSISGEAYYKSIVFQVNGDAVFSSPNRIPSLVVSDNPPGTVVIFAEKRVGGGDPGSTSNTNDIITRTSHDFGRTWSNELNLTEEINISDDFDFSDPRPIYLADENKVLVSYVRWPTNAAQNGDRIKPWMPSGVFYNIYDVANNTWEQPVNVTSDVKERTLQIIGWGGHEYYTRSSQITSTDSWDFSTQLSIYSGTKNELFISNGSYEFRVNYTHDNQGRLIAHLNGQENPIIIKNKGDHVGSIFASSIQYSPADQSARLLINDVQLAQWTGMPSTSNTVGFGQTDAQQEGRLHIKSLSLTKNTATIINYDASALAMLNPSVSPNSPESQGWQKAHSGKAYNFYGVASINPGPGHGIELTKQTELQGNHNQRLIYPAITLDKYFLNVVSAFSDDKGQTWTTGSALPIPYRWNNNLETLEPSEADLVELNNGDLLLTARLDFNKVVNGTNYGPRHQFISSDGGETWTMPEGNNSSLFNKLSTSTVDASITRFKPANGESYLLFTNPMGSPAGSNGRSDLGLWFSFDEGASWQGPIQLVKGGSAYSDIYQLDDNNAMIIVEDNGPKIRVLTIPVTLIKQTL</sequence>
<evidence type="ECO:0000259" key="6">
    <source>
        <dbReference type="Pfam" id="PF13088"/>
    </source>
</evidence>
<accession>A0A1T5I542</accession>
<dbReference type="GO" id="GO:0016020">
    <property type="term" value="C:membrane"/>
    <property type="evidence" value="ECO:0007669"/>
    <property type="project" value="TreeGrafter"/>
</dbReference>
<feature type="chain" id="PRO_5013295788" description="exo-alpha-sialidase" evidence="4">
    <location>
        <begin position="23"/>
        <end position="773"/>
    </location>
</feature>
<comment type="catalytic activity">
    <reaction evidence="1">
        <text>Hydrolysis of alpha-(2-&gt;3)-, alpha-(2-&gt;6)-, alpha-(2-&gt;8)- glycosidic linkages of terminal sialic acid residues in oligosaccharides, glycoproteins, glycolipids, colominic acid and synthetic substrates.</text>
        <dbReference type="EC" id="3.2.1.18"/>
    </reaction>
</comment>
<evidence type="ECO:0000256" key="4">
    <source>
        <dbReference type="SAM" id="SignalP"/>
    </source>
</evidence>
<dbReference type="InterPro" id="IPR026856">
    <property type="entry name" value="Sialidase_fam"/>
</dbReference>
<dbReference type="OrthoDB" id="7294637at2"/>
<feature type="signal peptide" evidence="4">
    <location>
        <begin position="1"/>
        <end position="22"/>
    </location>
</feature>
<dbReference type="Gene3D" id="2.60.120.200">
    <property type="match status" value="2"/>
</dbReference>
<proteinExistence type="inferred from homology"/>
<protein>
    <recommendedName>
        <fullName evidence="3">exo-alpha-sialidase</fullName>
        <ecNumber evidence="3">3.2.1.18</ecNumber>
    </recommendedName>
</protein>
<feature type="domain" description="Vibrio cholerae neuraminidase lectin-like" evidence="5">
    <location>
        <begin position="64"/>
        <end position="216"/>
    </location>
</feature>
<dbReference type="SUPFAM" id="SSF49899">
    <property type="entry name" value="Concanavalin A-like lectins/glucanases"/>
    <property type="match status" value="2"/>
</dbReference>
<feature type="domain" description="Sialidase" evidence="6">
    <location>
        <begin position="563"/>
        <end position="745"/>
    </location>
</feature>
<dbReference type="Pfam" id="PF09264">
    <property type="entry name" value="Sial-lect-inser"/>
    <property type="match status" value="2"/>
</dbReference>
<evidence type="ECO:0000313" key="7">
    <source>
        <dbReference type="EMBL" id="SKC34237.1"/>
    </source>
</evidence>
<organism evidence="7 8">
    <name type="scientific">Photobacterium piscicola</name>
    <dbReference type="NCBI Taxonomy" id="1378299"/>
    <lineage>
        <taxon>Bacteria</taxon>
        <taxon>Pseudomonadati</taxon>
        <taxon>Pseudomonadota</taxon>
        <taxon>Gammaproteobacteria</taxon>
        <taxon>Vibrionales</taxon>
        <taxon>Vibrionaceae</taxon>
        <taxon>Photobacterium</taxon>
    </lineage>
</organism>
<evidence type="ECO:0000313" key="8">
    <source>
        <dbReference type="Proteomes" id="UP000189966"/>
    </source>
</evidence>
<dbReference type="GO" id="GO:0033691">
    <property type="term" value="F:sialic acid binding"/>
    <property type="evidence" value="ECO:0007669"/>
    <property type="project" value="InterPro"/>
</dbReference>
<dbReference type="GO" id="GO:0005737">
    <property type="term" value="C:cytoplasm"/>
    <property type="evidence" value="ECO:0007669"/>
    <property type="project" value="TreeGrafter"/>
</dbReference>
<keyword evidence="4" id="KW-0732">Signal</keyword>
<dbReference type="EC" id="3.2.1.18" evidence="3"/>
<dbReference type="SUPFAM" id="SSF50939">
    <property type="entry name" value="Sialidases"/>
    <property type="match status" value="1"/>
</dbReference>
<dbReference type="Gene3D" id="2.120.10.10">
    <property type="match status" value="1"/>
</dbReference>
<dbReference type="GO" id="GO:0004308">
    <property type="term" value="F:exo-alpha-sialidase activity"/>
    <property type="evidence" value="ECO:0007669"/>
    <property type="project" value="UniProtKB-EC"/>
</dbReference>
<dbReference type="CDD" id="cd15482">
    <property type="entry name" value="Sialidase_non-viral"/>
    <property type="match status" value="2"/>
</dbReference>
<keyword evidence="7" id="KW-0378">Hydrolase</keyword>
<dbReference type="Pfam" id="PF13088">
    <property type="entry name" value="BNR_2"/>
    <property type="match status" value="1"/>
</dbReference>
<dbReference type="PANTHER" id="PTHR10628">
    <property type="entry name" value="SIALIDASE"/>
    <property type="match status" value="1"/>
</dbReference>
<gene>
    <name evidence="7" type="primary">nanH</name>
    <name evidence="7" type="ORF">CZ809_03849</name>
</gene>
<evidence type="ECO:0000256" key="3">
    <source>
        <dbReference type="ARBA" id="ARBA00012733"/>
    </source>
</evidence>
<dbReference type="InterPro" id="IPR013320">
    <property type="entry name" value="ConA-like_dom_sf"/>
</dbReference>
<dbReference type="GO" id="GO:0006689">
    <property type="term" value="P:ganglioside catabolic process"/>
    <property type="evidence" value="ECO:0007669"/>
    <property type="project" value="TreeGrafter"/>
</dbReference>
<dbReference type="PANTHER" id="PTHR10628:SF30">
    <property type="entry name" value="EXO-ALPHA-SIALIDASE"/>
    <property type="match status" value="1"/>
</dbReference>
<dbReference type="InterPro" id="IPR011040">
    <property type="entry name" value="Sialidase"/>
</dbReference>
<dbReference type="EMBL" id="FUZI01000014">
    <property type="protein sequence ID" value="SKC34237.1"/>
    <property type="molecule type" value="Genomic_DNA"/>
</dbReference>
<evidence type="ECO:0000256" key="1">
    <source>
        <dbReference type="ARBA" id="ARBA00000427"/>
    </source>
</evidence>
<comment type="similarity">
    <text evidence="2">Belongs to the glycosyl hydrolase 33 family.</text>
</comment>
<dbReference type="Proteomes" id="UP000189966">
    <property type="component" value="Unassembled WGS sequence"/>
</dbReference>
<evidence type="ECO:0000256" key="2">
    <source>
        <dbReference type="ARBA" id="ARBA00009348"/>
    </source>
</evidence>